<gene>
    <name evidence="4" type="ORF">O0235_10465</name>
</gene>
<evidence type="ECO:0000313" key="5">
    <source>
        <dbReference type="Proteomes" id="UP001212803"/>
    </source>
</evidence>
<protein>
    <submittedName>
        <fullName evidence="4">Gfo/Idh/MocA family oxidoreductase</fullName>
    </submittedName>
</protein>
<dbReference type="Pfam" id="PF01408">
    <property type="entry name" value="GFO_IDH_MocA"/>
    <property type="match status" value="1"/>
</dbReference>
<proteinExistence type="predicted"/>
<accession>A0ABY7M3S9</accession>
<dbReference type="InterPro" id="IPR055170">
    <property type="entry name" value="GFO_IDH_MocA-like_dom"/>
</dbReference>
<feature type="domain" description="GFO/IDH/MocA-like oxidoreductase" evidence="3">
    <location>
        <begin position="128"/>
        <end position="248"/>
    </location>
</feature>
<dbReference type="EMBL" id="CP115149">
    <property type="protein sequence ID" value="WBL35211.1"/>
    <property type="molecule type" value="Genomic_DNA"/>
</dbReference>
<feature type="domain" description="Gfo/Idh/MocA-like oxidoreductase N-terminal" evidence="2">
    <location>
        <begin position="4"/>
        <end position="116"/>
    </location>
</feature>
<reference evidence="4 5" key="1">
    <citation type="journal article" date="2023" name="ISME J.">
        <title>Thermophilic Dehalococcoidia with unusual traits shed light on an unexpected past.</title>
        <authorList>
            <person name="Palmer M."/>
            <person name="Covington J.K."/>
            <person name="Zhou E.M."/>
            <person name="Thomas S.C."/>
            <person name="Habib N."/>
            <person name="Seymour C.O."/>
            <person name="Lai D."/>
            <person name="Johnston J."/>
            <person name="Hashimi A."/>
            <person name="Jiao J.Y."/>
            <person name="Muok A.R."/>
            <person name="Liu L."/>
            <person name="Xian W.D."/>
            <person name="Zhi X.Y."/>
            <person name="Li M.M."/>
            <person name="Silva L.P."/>
            <person name="Bowen B.P."/>
            <person name="Louie K."/>
            <person name="Briegel A."/>
            <person name="Pett-Ridge J."/>
            <person name="Weber P.K."/>
            <person name="Tocheva E.I."/>
            <person name="Woyke T."/>
            <person name="Northen T.R."/>
            <person name="Mayali X."/>
            <person name="Li W.J."/>
            <person name="Hedlund B.P."/>
        </authorList>
    </citation>
    <scope>NUCLEOTIDE SEQUENCE [LARGE SCALE GENOMIC DNA]</scope>
    <source>
        <strain evidence="4 5">YIM 72310</strain>
    </source>
</reference>
<dbReference type="InterPro" id="IPR050463">
    <property type="entry name" value="Gfo/Idh/MocA_oxidrdct_glycsds"/>
</dbReference>
<dbReference type="InterPro" id="IPR000683">
    <property type="entry name" value="Gfo/Idh/MocA-like_OxRdtase_N"/>
</dbReference>
<dbReference type="SUPFAM" id="SSF51735">
    <property type="entry name" value="NAD(P)-binding Rossmann-fold domains"/>
    <property type="match status" value="1"/>
</dbReference>
<sequence>MPLRLGLVGAGFIAGVYAHAARRVPAVEIAAVASPRSARAFAGRWGIPAAYDDWRRLIADAPVDAVVIAAPNDLHLPITLAAAAAGKHVLCEKPLAPGLPAAAEMVEACGRAGVLLLCAENLLFAPMYERVRALVRRGEIGQPYLLRQQQGHAGPYADWFWDVSRAGGGALIDIGCHGIALACRQLDAWPEAVAAVLGRFRHAARTPAEDHAIVHLRFPGGALATVEASWALPGGADLLEIVGARGRLTANLDDAPAIDLYREPESAEPGQLPGWQRVMYEEAWQFGFPQELEHFAEAAAGRAEPRFPGRDALRVLEIICAAYESARRGGAWVSLPFPSAAPRAIDHWLAAESPAAP</sequence>
<evidence type="ECO:0000259" key="2">
    <source>
        <dbReference type="Pfam" id="PF01408"/>
    </source>
</evidence>
<dbReference type="SUPFAM" id="SSF55347">
    <property type="entry name" value="Glyceraldehyde-3-phosphate dehydrogenase-like, C-terminal domain"/>
    <property type="match status" value="1"/>
</dbReference>
<dbReference type="PANTHER" id="PTHR43818:SF11">
    <property type="entry name" value="BCDNA.GH03377"/>
    <property type="match status" value="1"/>
</dbReference>
<evidence type="ECO:0000259" key="3">
    <source>
        <dbReference type="Pfam" id="PF22725"/>
    </source>
</evidence>
<dbReference type="RefSeq" id="WP_270055739.1">
    <property type="nucleotide sequence ID" value="NZ_CP115149.1"/>
</dbReference>
<dbReference type="Gene3D" id="3.30.360.10">
    <property type="entry name" value="Dihydrodipicolinate Reductase, domain 2"/>
    <property type="match status" value="1"/>
</dbReference>
<organism evidence="4 5">
    <name type="scientific">Tepidiforma flava</name>
    <dbReference type="NCBI Taxonomy" id="3004094"/>
    <lineage>
        <taxon>Bacteria</taxon>
        <taxon>Bacillati</taxon>
        <taxon>Chloroflexota</taxon>
        <taxon>Tepidiformia</taxon>
        <taxon>Tepidiformales</taxon>
        <taxon>Tepidiformaceae</taxon>
        <taxon>Tepidiforma</taxon>
    </lineage>
</organism>
<keyword evidence="1" id="KW-0560">Oxidoreductase</keyword>
<dbReference type="Gene3D" id="3.40.50.720">
    <property type="entry name" value="NAD(P)-binding Rossmann-like Domain"/>
    <property type="match status" value="1"/>
</dbReference>
<dbReference type="InterPro" id="IPR036291">
    <property type="entry name" value="NAD(P)-bd_dom_sf"/>
</dbReference>
<evidence type="ECO:0000256" key="1">
    <source>
        <dbReference type="ARBA" id="ARBA00023002"/>
    </source>
</evidence>
<dbReference type="Proteomes" id="UP001212803">
    <property type="component" value="Chromosome"/>
</dbReference>
<dbReference type="PANTHER" id="PTHR43818">
    <property type="entry name" value="BCDNA.GH03377"/>
    <property type="match status" value="1"/>
</dbReference>
<dbReference type="Pfam" id="PF22725">
    <property type="entry name" value="GFO_IDH_MocA_C3"/>
    <property type="match status" value="1"/>
</dbReference>
<name>A0ABY7M3S9_9CHLR</name>
<evidence type="ECO:0000313" key="4">
    <source>
        <dbReference type="EMBL" id="WBL35211.1"/>
    </source>
</evidence>
<keyword evidence="5" id="KW-1185">Reference proteome</keyword>